<gene>
    <name evidence="2" type="ORF">QM012_007385</name>
</gene>
<comment type="caution">
    <text evidence="2">The sequence shown here is derived from an EMBL/GenBank/DDBJ whole genome shotgun (WGS) entry which is preliminary data.</text>
</comment>
<evidence type="ECO:0000313" key="3">
    <source>
        <dbReference type="Proteomes" id="UP001341245"/>
    </source>
</evidence>
<keyword evidence="1" id="KW-0472">Membrane</keyword>
<name>A0ABR0TMT5_AURPU</name>
<feature type="transmembrane region" description="Helical" evidence="1">
    <location>
        <begin position="78"/>
        <end position="97"/>
    </location>
</feature>
<sequence length="107" mass="12062">MTATSKYEDVQGINWFNTNGTASIFHNHCIDTDFDFGNGNVWNIPVWDYYCTATSYPVEYCLAQTFEPKCGVDVDTRVFISVIACLFVELGCLFSLASSRFRPFGLS</sequence>
<proteinExistence type="predicted"/>
<organism evidence="2 3">
    <name type="scientific">Aureobasidium pullulans</name>
    <name type="common">Black yeast</name>
    <name type="synonym">Pullularia pullulans</name>
    <dbReference type="NCBI Taxonomy" id="5580"/>
    <lineage>
        <taxon>Eukaryota</taxon>
        <taxon>Fungi</taxon>
        <taxon>Dikarya</taxon>
        <taxon>Ascomycota</taxon>
        <taxon>Pezizomycotina</taxon>
        <taxon>Dothideomycetes</taxon>
        <taxon>Dothideomycetidae</taxon>
        <taxon>Dothideales</taxon>
        <taxon>Saccotheciaceae</taxon>
        <taxon>Aureobasidium</taxon>
    </lineage>
</organism>
<protein>
    <recommendedName>
        <fullName evidence="4">Plastocyanin-like domain-containing protein</fullName>
    </recommendedName>
</protein>
<dbReference type="EMBL" id="JASGXD010000005">
    <property type="protein sequence ID" value="KAK6005743.1"/>
    <property type="molecule type" value="Genomic_DNA"/>
</dbReference>
<reference evidence="2 3" key="1">
    <citation type="submission" date="2023-11" db="EMBL/GenBank/DDBJ databases">
        <title>Draft genome sequence and annotation of the polyextremotolerant black yeast-like fungus Aureobasidium pullulans NRRL 62042.</title>
        <authorList>
            <person name="Dielentheis-Frenken M.R.E."/>
            <person name="Wibberg D."/>
            <person name="Blank L.M."/>
            <person name="Tiso T."/>
        </authorList>
    </citation>
    <scope>NUCLEOTIDE SEQUENCE [LARGE SCALE GENOMIC DNA]</scope>
    <source>
        <strain evidence="2 3">NRRL 62042</strain>
    </source>
</reference>
<evidence type="ECO:0000256" key="1">
    <source>
        <dbReference type="SAM" id="Phobius"/>
    </source>
</evidence>
<evidence type="ECO:0000313" key="2">
    <source>
        <dbReference type="EMBL" id="KAK6005743.1"/>
    </source>
</evidence>
<keyword evidence="1" id="KW-0812">Transmembrane</keyword>
<keyword evidence="1" id="KW-1133">Transmembrane helix</keyword>
<keyword evidence="3" id="KW-1185">Reference proteome</keyword>
<accession>A0ABR0TMT5</accession>
<dbReference type="Proteomes" id="UP001341245">
    <property type="component" value="Unassembled WGS sequence"/>
</dbReference>
<evidence type="ECO:0008006" key="4">
    <source>
        <dbReference type="Google" id="ProtNLM"/>
    </source>
</evidence>